<dbReference type="EMBL" id="ML220116">
    <property type="protein sequence ID" value="TGZ82073.1"/>
    <property type="molecule type" value="Genomic_DNA"/>
</dbReference>
<evidence type="ECO:0000259" key="1">
    <source>
        <dbReference type="Pfam" id="PF01693"/>
    </source>
</evidence>
<dbReference type="AlphaFoldDB" id="A0A4S2MZL0"/>
<dbReference type="OrthoDB" id="407198at2759"/>
<dbReference type="InParanoid" id="A0A4S2MZL0"/>
<sequence>MENRGRSWWAVLKGFTPGVYGTWRGAWRSTKNYPGQIVKRFPKRADAENWLLSNWKKEALLTLQHSTKNGKLITPYVKENMDKATKREMERLKYWGHDQPGKEWTREEILEGVMKRFEEMKKQDDIRAREMITTAAEEEERQALKDELRELDVPGAIVKHVGQALHSLRKKESPTTPEAAFIQSVMTEEEKAKWGDRKEFEQREKVEPTWNRPRIDEKALKEKVNEEMVTFQPRYGGRAQFRQRFEDPLRCGPHATDRLYSEEEYMEHRRGDRAPARGYQRRERVVIPQTAIRAEDYEEWQDQPVVVRQITWREPVVMEEPVEEEPPKKLQFRWHFTEDPRLRSKDKQWKR</sequence>
<evidence type="ECO:0000313" key="3">
    <source>
        <dbReference type="Proteomes" id="UP000298138"/>
    </source>
</evidence>
<dbReference type="Gene3D" id="3.40.970.10">
    <property type="entry name" value="Ribonuclease H1, N-terminal domain"/>
    <property type="match status" value="1"/>
</dbReference>
<proteinExistence type="predicted"/>
<reference evidence="2 3" key="1">
    <citation type="submission" date="2019-04" db="EMBL/GenBank/DDBJ databases">
        <title>Comparative genomics and transcriptomics to analyze fruiting body development in filamentous ascomycetes.</title>
        <authorList>
            <consortium name="DOE Joint Genome Institute"/>
            <person name="Lutkenhaus R."/>
            <person name="Traeger S."/>
            <person name="Breuer J."/>
            <person name="Kuo A."/>
            <person name="Lipzen A."/>
            <person name="Pangilinan J."/>
            <person name="Dilworth D."/>
            <person name="Sandor L."/>
            <person name="Poggeler S."/>
            <person name="Barry K."/>
            <person name="Grigoriev I.V."/>
            <person name="Nowrousian M."/>
        </authorList>
    </citation>
    <scope>NUCLEOTIDE SEQUENCE [LARGE SCALE GENOMIC DNA]</scope>
    <source>
        <strain evidence="2 3">CBS 389.68</strain>
    </source>
</reference>
<dbReference type="SUPFAM" id="SSF55658">
    <property type="entry name" value="L9 N-domain-like"/>
    <property type="match status" value="1"/>
</dbReference>
<keyword evidence="3" id="KW-1185">Reference proteome</keyword>
<name>A0A4S2MZL0_9PEZI</name>
<gene>
    <name evidence="2" type="ORF">EX30DRAFT_394950</name>
</gene>
<dbReference type="InterPro" id="IPR011320">
    <property type="entry name" value="RNase_H1_N"/>
</dbReference>
<evidence type="ECO:0000313" key="2">
    <source>
        <dbReference type="EMBL" id="TGZ82073.1"/>
    </source>
</evidence>
<feature type="domain" description="Ribonuclease H1 N-terminal" evidence="1">
    <location>
        <begin position="8"/>
        <end position="50"/>
    </location>
</feature>
<accession>A0A4S2MZL0</accession>
<dbReference type="InterPro" id="IPR037056">
    <property type="entry name" value="RNase_H1_N_sf"/>
</dbReference>
<protein>
    <recommendedName>
        <fullName evidence="1">Ribonuclease H1 N-terminal domain-containing protein</fullName>
    </recommendedName>
</protein>
<dbReference type="Proteomes" id="UP000298138">
    <property type="component" value="Unassembled WGS sequence"/>
</dbReference>
<organism evidence="2 3">
    <name type="scientific">Ascodesmis nigricans</name>
    <dbReference type="NCBI Taxonomy" id="341454"/>
    <lineage>
        <taxon>Eukaryota</taxon>
        <taxon>Fungi</taxon>
        <taxon>Dikarya</taxon>
        <taxon>Ascomycota</taxon>
        <taxon>Pezizomycotina</taxon>
        <taxon>Pezizomycetes</taxon>
        <taxon>Pezizales</taxon>
        <taxon>Ascodesmidaceae</taxon>
        <taxon>Ascodesmis</taxon>
    </lineage>
</organism>
<dbReference type="InterPro" id="IPR009027">
    <property type="entry name" value="Ribosomal_bL9/RNase_H1_N"/>
</dbReference>
<dbReference type="Pfam" id="PF01693">
    <property type="entry name" value="Cauli_VI"/>
    <property type="match status" value="1"/>
</dbReference>